<organism evidence="2 3">
    <name type="scientific">Scleromatobacter humisilvae</name>
    <dbReference type="NCBI Taxonomy" id="2897159"/>
    <lineage>
        <taxon>Bacteria</taxon>
        <taxon>Pseudomonadati</taxon>
        <taxon>Pseudomonadota</taxon>
        <taxon>Betaproteobacteria</taxon>
        <taxon>Burkholderiales</taxon>
        <taxon>Sphaerotilaceae</taxon>
        <taxon>Scleromatobacter</taxon>
    </lineage>
</organism>
<keyword evidence="1" id="KW-1133">Transmembrane helix</keyword>
<evidence type="ECO:0000256" key="1">
    <source>
        <dbReference type="SAM" id="Phobius"/>
    </source>
</evidence>
<keyword evidence="3" id="KW-1185">Reference proteome</keyword>
<protein>
    <submittedName>
        <fullName evidence="2">Uncharacterized protein</fullName>
    </submittedName>
</protein>
<reference evidence="2" key="1">
    <citation type="submission" date="2021-11" db="EMBL/GenBank/DDBJ databases">
        <title>BS-T2-15 a new species belonging to the Comamonadaceae family isolated from the soil of a French oak forest.</title>
        <authorList>
            <person name="Mieszkin S."/>
            <person name="Alain K."/>
        </authorList>
    </citation>
    <scope>NUCLEOTIDE SEQUENCE</scope>
    <source>
        <strain evidence="2">BS-T2-15</strain>
    </source>
</reference>
<keyword evidence="1" id="KW-0812">Transmembrane</keyword>
<evidence type="ECO:0000313" key="3">
    <source>
        <dbReference type="Proteomes" id="UP001139353"/>
    </source>
</evidence>
<gene>
    <name evidence="2" type="ORF">LPC04_16445</name>
</gene>
<feature type="transmembrane region" description="Helical" evidence="1">
    <location>
        <begin position="166"/>
        <end position="187"/>
    </location>
</feature>
<sequence length="561" mass="60362">MHQDSPLGRLFGSASKLPLVGKLFGAGSAMKGVVGFVLALAALPFVGFGPLIFWGLFKTAERASYVAAAGSFEAEKQRLPFGLIITVVIGLVLGIHSLLPESAAAPAPVHAMHAASHDLSWMNANVAAVPVGKSGFLGTGDVSGMPHFLVYAQIIAGKLFGSSLSAGAMLVAIAFVLAIGGYLLYLLTKPYMSGDPATFARDAQGLYQLSRANRLGSISRRALAVVDDVLAAYVVKCQPADHERLNSRGALMTRLVDVMFKDDPDELLKGNIEASAKRDYPPEKYPMLFKRMPVDLVRSLVIYGHTITHEPLSVRARLYVTREHVTKAYESSISTAMPSEGAVSVAGYFLAAAAFFGVANLLAGLLGIGWFMTVMCLPIAGASAFATWKWHQVNSVQRIASAALRPCNIAPVINRIINSQAAQMELEYTRDAVGPYQYDYDLIEDARAQWSKQLEIASYDGFKLMNFGTSRGTGQYRGSIYAYIQGQVIVASSHDVCRGGVFWDGPTGSGKTFTHLVPYMAQFMNAEAMFFKGLDELEDEFVASPTSTATSQTSNDEFVAA</sequence>
<accession>A0A9X1YKC5</accession>
<feature type="transmembrane region" description="Helical" evidence="1">
    <location>
        <begin position="368"/>
        <end position="388"/>
    </location>
</feature>
<proteinExistence type="predicted"/>
<dbReference type="AlphaFoldDB" id="A0A9X1YKC5"/>
<dbReference type="EMBL" id="JAJLJH010000004">
    <property type="protein sequence ID" value="MCK9687297.1"/>
    <property type="molecule type" value="Genomic_DNA"/>
</dbReference>
<feature type="transmembrane region" description="Helical" evidence="1">
    <location>
        <begin position="78"/>
        <end position="99"/>
    </location>
</feature>
<evidence type="ECO:0000313" key="2">
    <source>
        <dbReference type="EMBL" id="MCK9687297.1"/>
    </source>
</evidence>
<dbReference type="Proteomes" id="UP001139353">
    <property type="component" value="Unassembled WGS sequence"/>
</dbReference>
<name>A0A9X1YKC5_9BURK</name>
<comment type="caution">
    <text evidence="2">The sequence shown here is derived from an EMBL/GenBank/DDBJ whole genome shotgun (WGS) entry which is preliminary data.</text>
</comment>
<feature type="transmembrane region" description="Helical" evidence="1">
    <location>
        <begin position="33"/>
        <end position="57"/>
    </location>
</feature>
<keyword evidence="1" id="KW-0472">Membrane</keyword>
<feature type="transmembrane region" description="Helical" evidence="1">
    <location>
        <begin position="341"/>
        <end position="362"/>
    </location>
</feature>
<dbReference type="RefSeq" id="WP_275683337.1">
    <property type="nucleotide sequence ID" value="NZ_JAJLJH010000004.1"/>
</dbReference>